<feature type="compositionally biased region" description="Low complexity" evidence="1">
    <location>
        <begin position="540"/>
        <end position="556"/>
    </location>
</feature>
<protein>
    <submittedName>
        <fullName evidence="2">Uncharacterized protein</fullName>
    </submittedName>
</protein>
<organism evidence="2 3">
    <name type="scientific">Mola mola</name>
    <name type="common">Ocean sunfish</name>
    <name type="synonym">Tetraodon mola</name>
    <dbReference type="NCBI Taxonomy" id="94237"/>
    <lineage>
        <taxon>Eukaryota</taxon>
        <taxon>Metazoa</taxon>
        <taxon>Chordata</taxon>
        <taxon>Craniata</taxon>
        <taxon>Vertebrata</taxon>
        <taxon>Euteleostomi</taxon>
        <taxon>Actinopterygii</taxon>
        <taxon>Neopterygii</taxon>
        <taxon>Teleostei</taxon>
        <taxon>Neoteleostei</taxon>
        <taxon>Acanthomorphata</taxon>
        <taxon>Eupercaria</taxon>
        <taxon>Tetraodontiformes</taxon>
        <taxon>Molidae</taxon>
        <taxon>Mola</taxon>
    </lineage>
</organism>
<feature type="region of interest" description="Disordered" evidence="1">
    <location>
        <begin position="962"/>
        <end position="999"/>
    </location>
</feature>
<proteinExistence type="predicted"/>
<feature type="region of interest" description="Disordered" evidence="1">
    <location>
        <begin position="523"/>
        <end position="556"/>
    </location>
</feature>
<sequence>MSPREKHLAILSALGAVTFAFYYIPTFVYATIILAVCCFACYYHSGEPLFARLGLNPRAGLAAPAVLRRWLGGWGVTGVSVATQERSRSSRNKTEFRESEGHFKERIGEAGIYRKETLESDSFLFSPRDFLMGSYIGKPESPTAAAGRPRAGRNPREQLREKLSRPNHAVFYLFFPLCREPLGTIGRFTITPQRHYPLQQPGVSSVGVLPPVKWDGFSKKSILSPRNSPAVLSPVTVKIARPDRHSTPRLFTLKNILSSPEWNSKLIKAPADPCSRESVLKVLKESRKREVQDEDRSFTTEQRSKRRRNDSGGSAHSAFGPLLLNGTPSQLVPKPGNLKRGMTSLMEESTMKRSRTSSISSGSGVHAPRGTQGTIRNPIHSSYSSSVGLSQRKKRSAPSPPLSSTGSSRSQTPEGTSKRSRCVEEDAQSPSSASSARSDQVASEKAPVTKLTPVHKAPVPTTTDSPGSGGKRKRKIQLVSSHRDDQISLPPPPELGYAITAKDLDEEKMAAIGKIQKVLEAPVSASTTPAQPSGLKLSVSTTASPQLPPASSSAGAAQPSAFTQVLAQVSKASSNTSAAPAAGPALFGLASQISTPAASSNSVTSAAPPASTSGSVWSSNPLLVSGFKPIFAVTMTTTSSTPTSESKPSVQNFRPIFGSATAGTAFGQPPSLTTTSQPASTASSSITSSMFGSTRSSTVAPSVFPGMTSTPTSTTSTGSISTSQTAAQPALKSLFGNWSTPTTTSTSSATAQAPNTGSTFQFGTATTTTTAAAAAPAAATTTSGKCSFTFGAALPDAQAANQKVFTFGQAAPSQKTTTASFGGFSMAGTASTTATATTQLNFAFGKPSFQAQPAQATFGTSAAPTPNPFNFGGSGASSTPASNPTPPAFAFGAGAATTATSFGTLTKPAFGASSTGFAFGGTSAPSAAPSFGASAQTQSSASGTFTFGGATPHIDVSLSSYSVSLSGSPATPSFSIGAGSKPSGARQRLQARRQHNRKK</sequence>
<feature type="compositionally biased region" description="Basic and acidic residues" evidence="1">
    <location>
        <begin position="285"/>
        <end position="298"/>
    </location>
</feature>
<feature type="region of interest" description="Disordered" evidence="1">
    <location>
        <begin position="661"/>
        <end position="723"/>
    </location>
</feature>
<feature type="region of interest" description="Disordered" evidence="1">
    <location>
        <begin position="285"/>
        <end position="493"/>
    </location>
</feature>
<feature type="region of interest" description="Disordered" evidence="1">
    <location>
        <begin position="858"/>
        <end position="885"/>
    </location>
</feature>
<dbReference type="PANTHER" id="PTHR23193:SF5">
    <property type="entry name" value="NUCLEAR ENVELOPE PORE MEMBRANE PROTEIN POM 121C-RELATED"/>
    <property type="match status" value="1"/>
</dbReference>
<dbReference type="Pfam" id="PF15229">
    <property type="entry name" value="POM121"/>
    <property type="match status" value="1"/>
</dbReference>
<name>A0A3Q3XAX2_MOLML</name>
<dbReference type="GO" id="GO:0006405">
    <property type="term" value="P:RNA export from nucleus"/>
    <property type="evidence" value="ECO:0007669"/>
    <property type="project" value="TreeGrafter"/>
</dbReference>
<dbReference type="InterPro" id="IPR026054">
    <property type="entry name" value="Nucleoporin"/>
</dbReference>
<evidence type="ECO:0000313" key="2">
    <source>
        <dbReference type="Ensembl" id="ENSMMOP00000019486.1"/>
    </source>
</evidence>
<feature type="compositionally biased region" description="Polar residues" evidence="1">
    <location>
        <begin position="371"/>
        <end position="389"/>
    </location>
</feature>
<keyword evidence="3" id="KW-1185">Reference proteome</keyword>
<feature type="compositionally biased region" description="Low complexity" evidence="1">
    <location>
        <begin position="428"/>
        <end position="443"/>
    </location>
</feature>
<dbReference type="STRING" id="94237.ENSMMOP00000019486"/>
<feature type="compositionally biased region" description="Low complexity" evidence="1">
    <location>
        <begin position="402"/>
        <end position="413"/>
    </location>
</feature>
<feature type="compositionally biased region" description="Basic residues" evidence="1">
    <location>
        <begin position="989"/>
        <end position="999"/>
    </location>
</feature>
<dbReference type="GO" id="GO:0005643">
    <property type="term" value="C:nuclear pore"/>
    <property type="evidence" value="ECO:0007669"/>
    <property type="project" value="TreeGrafter"/>
</dbReference>
<dbReference type="Ensembl" id="ENSMMOT00000019813.1">
    <property type="protein sequence ID" value="ENSMMOP00000019486.1"/>
    <property type="gene ID" value="ENSMMOG00000014783.1"/>
</dbReference>
<evidence type="ECO:0000256" key="1">
    <source>
        <dbReference type="SAM" id="MobiDB-lite"/>
    </source>
</evidence>
<feature type="compositionally biased region" description="Low complexity" evidence="1">
    <location>
        <begin position="708"/>
        <end position="723"/>
    </location>
</feature>
<reference evidence="2" key="1">
    <citation type="submission" date="2025-08" db="UniProtKB">
        <authorList>
            <consortium name="Ensembl"/>
        </authorList>
    </citation>
    <scope>IDENTIFICATION</scope>
</reference>
<evidence type="ECO:0000313" key="3">
    <source>
        <dbReference type="Proteomes" id="UP000261620"/>
    </source>
</evidence>
<dbReference type="GO" id="GO:0008139">
    <property type="term" value="F:nuclear localization sequence binding"/>
    <property type="evidence" value="ECO:0007669"/>
    <property type="project" value="TreeGrafter"/>
</dbReference>
<dbReference type="Proteomes" id="UP000261620">
    <property type="component" value="Unplaced"/>
</dbReference>
<feature type="compositionally biased region" description="Low complexity" evidence="1">
    <location>
        <begin position="671"/>
        <end position="698"/>
    </location>
</feature>
<feature type="compositionally biased region" description="Low complexity" evidence="1">
    <location>
        <begin position="876"/>
        <end position="885"/>
    </location>
</feature>
<reference evidence="2" key="2">
    <citation type="submission" date="2025-09" db="UniProtKB">
        <authorList>
            <consortium name="Ensembl"/>
        </authorList>
    </citation>
    <scope>IDENTIFICATION</scope>
</reference>
<dbReference type="GO" id="GO:0017056">
    <property type="term" value="F:structural constituent of nuclear pore"/>
    <property type="evidence" value="ECO:0007669"/>
    <property type="project" value="TreeGrafter"/>
</dbReference>
<dbReference type="AlphaFoldDB" id="A0A3Q3XAX2"/>
<dbReference type="PANTHER" id="PTHR23193">
    <property type="entry name" value="NUCLEAR PORE COMPLEX PROTEIN NUP"/>
    <property type="match status" value="1"/>
</dbReference>
<dbReference type="GO" id="GO:0006606">
    <property type="term" value="P:protein import into nucleus"/>
    <property type="evidence" value="ECO:0007669"/>
    <property type="project" value="TreeGrafter"/>
</dbReference>
<accession>A0A3Q3XAX2</accession>